<keyword evidence="3" id="KW-1185">Reference proteome</keyword>
<organism evidence="2 3">
    <name type="scientific">Trachymyrmex cornetzi</name>
    <dbReference type="NCBI Taxonomy" id="471704"/>
    <lineage>
        <taxon>Eukaryota</taxon>
        <taxon>Metazoa</taxon>
        <taxon>Ecdysozoa</taxon>
        <taxon>Arthropoda</taxon>
        <taxon>Hexapoda</taxon>
        <taxon>Insecta</taxon>
        <taxon>Pterygota</taxon>
        <taxon>Neoptera</taxon>
        <taxon>Endopterygota</taxon>
        <taxon>Hymenoptera</taxon>
        <taxon>Apocrita</taxon>
        <taxon>Aculeata</taxon>
        <taxon>Formicoidea</taxon>
        <taxon>Formicidae</taxon>
        <taxon>Myrmicinae</taxon>
        <taxon>Trachymyrmex</taxon>
    </lineage>
</organism>
<evidence type="ECO:0000313" key="2">
    <source>
        <dbReference type="EMBL" id="KYN20098.1"/>
    </source>
</evidence>
<reference evidence="2 3" key="1">
    <citation type="submission" date="2015-09" db="EMBL/GenBank/DDBJ databases">
        <title>Trachymyrmex cornetzi WGS genome.</title>
        <authorList>
            <person name="Nygaard S."/>
            <person name="Hu H."/>
            <person name="Boomsma J."/>
            <person name="Zhang G."/>
        </authorList>
    </citation>
    <scope>NUCLEOTIDE SEQUENCE [LARGE SCALE GENOMIC DNA]</scope>
    <source>
        <strain evidence="2">Tcor2-1</strain>
        <tissue evidence="2">Whole body</tissue>
    </source>
</reference>
<protein>
    <recommendedName>
        <fullName evidence="4">THAP domain-containing protein 9</fullName>
    </recommendedName>
</protein>
<proteinExistence type="predicted"/>
<dbReference type="Proteomes" id="UP000078492">
    <property type="component" value="Unassembled WGS sequence"/>
</dbReference>
<evidence type="ECO:0000256" key="1">
    <source>
        <dbReference type="SAM" id="Coils"/>
    </source>
</evidence>
<accession>A0A151J7V7</accession>
<name>A0A151J7V7_9HYME</name>
<feature type="coiled-coil region" evidence="1">
    <location>
        <begin position="47"/>
        <end position="74"/>
    </location>
</feature>
<dbReference type="EMBL" id="KQ979622">
    <property type="protein sequence ID" value="KYN20098.1"/>
    <property type="molecule type" value="Genomic_DNA"/>
</dbReference>
<sequence length="87" mass="10316">MTPTTPNKKIRYPGDITDDILEEMTPRRLKKYVRLLKEACRKKDHIIKRLHTEKTRQKKKIKTLQELLSDLNKKNLLSSNTCNLIEV</sequence>
<dbReference type="AlphaFoldDB" id="A0A151J7V7"/>
<evidence type="ECO:0000313" key="3">
    <source>
        <dbReference type="Proteomes" id="UP000078492"/>
    </source>
</evidence>
<evidence type="ECO:0008006" key="4">
    <source>
        <dbReference type="Google" id="ProtNLM"/>
    </source>
</evidence>
<keyword evidence="1" id="KW-0175">Coiled coil</keyword>
<gene>
    <name evidence="2" type="ORF">ALC57_07552</name>
</gene>